<evidence type="ECO:0000313" key="1">
    <source>
        <dbReference type="EMBL" id="KAK7026557.1"/>
    </source>
</evidence>
<proteinExistence type="predicted"/>
<gene>
    <name evidence="1" type="ORF">R3P38DRAFT_3191670</name>
</gene>
<reference evidence="1 2" key="1">
    <citation type="journal article" date="2024" name="J Genomics">
        <title>Draft genome sequencing and assembly of Favolaschia claudopus CIRM-BRFM 2984 isolated from oak limbs.</title>
        <authorList>
            <person name="Navarro D."/>
            <person name="Drula E."/>
            <person name="Chaduli D."/>
            <person name="Cazenave R."/>
            <person name="Ahrendt S."/>
            <person name="Wang J."/>
            <person name="Lipzen A."/>
            <person name="Daum C."/>
            <person name="Barry K."/>
            <person name="Grigoriev I.V."/>
            <person name="Favel A."/>
            <person name="Rosso M.N."/>
            <person name="Martin F."/>
        </authorList>
    </citation>
    <scope>NUCLEOTIDE SEQUENCE [LARGE SCALE GENOMIC DNA]</scope>
    <source>
        <strain evidence="1 2">CIRM-BRFM 2984</strain>
    </source>
</reference>
<name>A0AAW0BJR0_9AGAR</name>
<organism evidence="1 2">
    <name type="scientific">Favolaschia claudopus</name>
    <dbReference type="NCBI Taxonomy" id="2862362"/>
    <lineage>
        <taxon>Eukaryota</taxon>
        <taxon>Fungi</taxon>
        <taxon>Dikarya</taxon>
        <taxon>Basidiomycota</taxon>
        <taxon>Agaricomycotina</taxon>
        <taxon>Agaricomycetes</taxon>
        <taxon>Agaricomycetidae</taxon>
        <taxon>Agaricales</taxon>
        <taxon>Marasmiineae</taxon>
        <taxon>Mycenaceae</taxon>
        <taxon>Favolaschia</taxon>
    </lineage>
</organism>
<comment type="caution">
    <text evidence="1">The sequence shown here is derived from an EMBL/GenBank/DDBJ whole genome shotgun (WGS) entry which is preliminary data.</text>
</comment>
<protein>
    <submittedName>
        <fullName evidence="1">Uncharacterized protein</fullName>
    </submittedName>
</protein>
<dbReference type="Proteomes" id="UP001362999">
    <property type="component" value="Unassembled WGS sequence"/>
</dbReference>
<evidence type="ECO:0000313" key="2">
    <source>
        <dbReference type="Proteomes" id="UP001362999"/>
    </source>
</evidence>
<keyword evidence="2" id="KW-1185">Reference proteome</keyword>
<dbReference type="AlphaFoldDB" id="A0AAW0BJR0"/>
<dbReference type="EMBL" id="JAWWNJ010000031">
    <property type="protein sequence ID" value="KAK7026557.1"/>
    <property type="molecule type" value="Genomic_DNA"/>
</dbReference>
<accession>A0AAW0BJR0</accession>
<sequence>MLPNLHIPASHRVLSTHARHPRPSFRIPAVFTPLSHDCSFVLSLSPSLRSSHPDLSSSDLRPFTVAQPISSRHFIVLSTIFIPTIPSASLGTSSSPPTPIALTPSCHHLRHLHHLCPFFLLVLQLPFHATRLHALQLSSPLGTHSHTVIPIPPAFHSSSSTGPFCCPFGTEPPEAALRRLSATARGHFRPNQRIAPKS</sequence>